<keyword evidence="5" id="KW-0560">Oxidoreductase</keyword>
<feature type="domain" description="Acyl-CoA oxidase/dehydrogenase middle" evidence="7">
    <location>
        <begin position="119"/>
        <end position="209"/>
    </location>
</feature>
<accession>A0A561TSD1</accession>
<dbReference type="EMBL" id="VIWT01000003">
    <property type="protein sequence ID" value="TWF90018.1"/>
    <property type="molecule type" value="Genomic_DNA"/>
</dbReference>
<protein>
    <submittedName>
        <fullName evidence="9">Alkylation response protein AidB-like acyl-CoA dehydrogenase</fullName>
    </submittedName>
</protein>
<dbReference type="PANTHER" id="PTHR43884">
    <property type="entry name" value="ACYL-COA DEHYDROGENASE"/>
    <property type="match status" value="1"/>
</dbReference>
<dbReference type="InterPro" id="IPR036250">
    <property type="entry name" value="AcylCo_DH-like_C"/>
</dbReference>
<dbReference type="Proteomes" id="UP000317940">
    <property type="component" value="Unassembled WGS sequence"/>
</dbReference>
<dbReference type="InterPro" id="IPR046373">
    <property type="entry name" value="Acyl-CoA_Oxase/DH_mid-dom_sf"/>
</dbReference>
<keyword evidence="10" id="KW-1185">Reference proteome</keyword>
<dbReference type="GO" id="GO:0050660">
    <property type="term" value="F:flavin adenine dinucleotide binding"/>
    <property type="evidence" value="ECO:0007669"/>
    <property type="project" value="InterPro"/>
</dbReference>
<organism evidence="9 10">
    <name type="scientific">Kitasatospora viridis</name>
    <dbReference type="NCBI Taxonomy" id="281105"/>
    <lineage>
        <taxon>Bacteria</taxon>
        <taxon>Bacillati</taxon>
        <taxon>Actinomycetota</taxon>
        <taxon>Actinomycetes</taxon>
        <taxon>Kitasatosporales</taxon>
        <taxon>Streptomycetaceae</taxon>
        <taxon>Kitasatospora</taxon>
    </lineage>
</organism>
<dbReference type="InterPro" id="IPR037069">
    <property type="entry name" value="AcylCoA_DH/ox_N_sf"/>
</dbReference>
<gene>
    <name evidence="9" type="ORF">FHX73_1362</name>
</gene>
<dbReference type="GO" id="GO:0003995">
    <property type="term" value="F:acyl-CoA dehydrogenase activity"/>
    <property type="evidence" value="ECO:0007669"/>
    <property type="project" value="TreeGrafter"/>
</dbReference>
<proteinExistence type="inferred from homology"/>
<dbReference type="OrthoDB" id="3404950at2"/>
<dbReference type="PIRSF" id="PIRSF016578">
    <property type="entry name" value="HsaA"/>
    <property type="match status" value="1"/>
</dbReference>
<keyword evidence="3 5" id="KW-0285">Flavoprotein</keyword>
<dbReference type="RefSeq" id="WP_145909269.1">
    <property type="nucleotide sequence ID" value="NZ_BAAAMZ010000001.1"/>
</dbReference>
<dbReference type="InterPro" id="IPR006091">
    <property type="entry name" value="Acyl-CoA_Oxase/DH_mid-dom"/>
</dbReference>
<name>A0A561TSD1_9ACTN</name>
<dbReference type="InterPro" id="IPR009100">
    <property type="entry name" value="AcylCoA_DH/oxidase_NM_dom_sf"/>
</dbReference>
<dbReference type="Gene3D" id="1.10.540.10">
    <property type="entry name" value="Acyl-CoA dehydrogenase/oxidase, N-terminal domain"/>
    <property type="match status" value="1"/>
</dbReference>
<dbReference type="Gene3D" id="2.40.110.10">
    <property type="entry name" value="Butyryl-CoA Dehydrogenase, subunit A, domain 2"/>
    <property type="match status" value="1"/>
</dbReference>
<dbReference type="CDD" id="cd00567">
    <property type="entry name" value="ACAD"/>
    <property type="match status" value="1"/>
</dbReference>
<comment type="similarity">
    <text evidence="2 5">Belongs to the acyl-CoA dehydrogenase family.</text>
</comment>
<evidence type="ECO:0000256" key="1">
    <source>
        <dbReference type="ARBA" id="ARBA00001974"/>
    </source>
</evidence>
<evidence type="ECO:0000259" key="6">
    <source>
        <dbReference type="Pfam" id="PF00441"/>
    </source>
</evidence>
<evidence type="ECO:0000256" key="5">
    <source>
        <dbReference type="RuleBase" id="RU362125"/>
    </source>
</evidence>
<evidence type="ECO:0000259" key="7">
    <source>
        <dbReference type="Pfam" id="PF02770"/>
    </source>
</evidence>
<comment type="caution">
    <text evidence="9">The sequence shown here is derived from an EMBL/GenBank/DDBJ whole genome shotgun (WGS) entry which is preliminary data.</text>
</comment>
<evidence type="ECO:0000256" key="3">
    <source>
        <dbReference type="ARBA" id="ARBA00022630"/>
    </source>
</evidence>
<feature type="domain" description="Acyl-CoA dehydrogenase/oxidase C-terminal" evidence="6">
    <location>
        <begin position="219"/>
        <end position="375"/>
    </location>
</feature>
<evidence type="ECO:0000313" key="10">
    <source>
        <dbReference type="Proteomes" id="UP000317940"/>
    </source>
</evidence>
<dbReference type="PANTHER" id="PTHR43884:SF12">
    <property type="entry name" value="ISOVALERYL-COA DEHYDROGENASE, MITOCHONDRIAL-RELATED"/>
    <property type="match status" value="1"/>
</dbReference>
<dbReference type="SUPFAM" id="SSF56645">
    <property type="entry name" value="Acyl-CoA dehydrogenase NM domain-like"/>
    <property type="match status" value="1"/>
</dbReference>
<evidence type="ECO:0000313" key="9">
    <source>
        <dbReference type="EMBL" id="TWF90018.1"/>
    </source>
</evidence>
<sequence>MTTTELLERVRSFTADRRWLQRDGEASARGPVPVPTPLQQSFHQEGLANWWLPADCGGRGVALRDGVDLVSELAYADAGTAFTLFISILGTTMVDLFGSTALRRTLLEPLALRGGYCATLASEEAAGSELLRTATVASPSGAELSLTGEKFFSTNADFADFLVVTATDADEEHLAVVVPRDTPGIHIVKRWQLRGLPASATYQVSLRDCRVPRENVLSGHGLRILEVGLNTSRILMAASAVGVARRIRDLCLDYAAHKRVHGTLLEAHPVFAAKLARIETTIMVMRNQCLSAAEEFDALARLPDGATALLRTGSLKSALAAKLFCGRAGWEIATTGTEMFGGLGYTQDSPMGDLADDMRYVSIVEGGEDVLQELLYTRHVLPPERRT</sequence>
<reference evidence="9 10" key="1">
    <citation type="submission" date="2019-06" db="EMBL/GenBank/DDBJ databases">
        <title>Sequencing the genomes of 1000 actinobacteria strains.</title>
        <authorList>
            <person name="Klenk H.-P."/>
        </authorList>
    </citation>
    <scope>NUCLEOTIDE SEQUENCE [LARGE SCALE GENOMIC DNA]</scope>
    <source>
        <strain evidence="9 10">DSM 44826</strain>
    </source>
</reference>
<evidence type="ECO:0000259" key="8">
    <source>
        <dbReference type="Pfam" id="PF02771"/>
    </source>
</evidence>
<dbReference type="Pfam" id="PF02770">
    <property type="entry name" value="Acyl-CoA_dh_M"/>
    <property type="match status" value="1"/>
</dbReference>
<dbReference type="SUPFAM" id="SSF47203">
    <property type="entry name" value="Acyl-CoA dehydrogenase C-terminal domain-like"/>
    <property type="match status" value="1"/>
</dbReference>
<evidence type="ECO:0000256" key="4">
    <source>
        <dbReference type="ARBA" id="ARBA00022827"/>
    </source>
</evidence>
<dbReference type="Gene3D" id="1.20.140.10">
    <property type="entry name" value="Butyryl-CoA Dehydrogenase, subunit A, domain 3"/>
    <property type="match status" value="1"/>
</dbReference>
<dbReference type="InterPro" id="IPR013786">
    <property type="entry name" value="AcylCoA_DH/ox_N"/>
</dbReference>
<dbReference type="Pfam" id="PF02771">
    <property type="entry name" value="Acyl-CoA_dh_N"/>
    <property type="match status" value="1"/>
</dbReference>
<dbReference type="AlphaFoldDB" id="A0A561TSD1"/>
<dbReference type="Pfam" id="PF00441">
    <property type="entry name" value="Acyl-CoA_dh_1"/>
    <property type="match status" value="1"/>
</dbReference>
<evidence type="ECO:0000256" key="2">
    <source>
        <dbReference type="ARBA" id="ARBA00009347"/>
    </source>
</evidence>
<comment type="cofactor">
    <cofactor evidence="1 5">
        <name>FAD</name>
        <dbReference type="ChEBI" id="CHEBI:57692"/>
    </cofactor>
</comment>
<dbReference type="InterPro" id="IPR009075">
    <property type="entry name" value="AcylCo_DH/oxidase_C"/>
</dbReference>
<feature type="domain" description="Acyl-CoA dehydrogenase/oxidase N-terminal" evidence="8">
    <location>
        <begin position="5"/>
        <end position="111"/>
    </location>
</feature>
<keyword evidence="4 5" id="KW-0274">FAD</keyword>